<evidence type="ECO:0000313" key="2">
    <source>
        <dbReference type="Proteomes" id="UP000663874"/>
    </source>
</evidence>
<sequence length="113" mass="13959">IHAGIDFRQFYFSNPFYPDYNLLDFNNNNNNQDEQNQFWSRNIQWKQISVGCNLFYDAFGLVSSCYMTSYTREQYQHGRGNCSSICSLELWRYQRWFTNRDCQWYRITYRYIN</sequence>
<reference evidence="1" key="1">
    <citation type="submission" date="2021-02" db="EMBL/GenBank/DDBJ databases">
        <authorList>
            <person name="Nowell W R."/>
        </authorList>
    </citation>
    <scope>NUCLEOTIDE SEQUENCE</scope>
</reference>
<proteinExistence type="predicted"/>
<gene>
    <name evidence="1" type="ORF">FNK824_LOCUS11381</name>
</gene>
<accession>A0A818X7V4</accession>
<evidence type="ECO:0000313" key="1">
    <source>
        <dbReference type="EMBL" id="CAF3735821.1"/>
    </source>
</evidence>
<dbReference type="EMBL" id="CAJOBE010001343">
    <property type="protein sequence ID" value="CAF3735821.1"/>
    <property type="molecule type" value="Genomic_DNA"/>
</dbReference>
<dbReference type="Proteomes" id="UP000663874">
    <property type="component" value="Unassembled WGS sequence"/>
</dbReference>
<dbReference type="AlphaFoldDB" id="A0A818X7V4"/>
<comment type="caution">
    <text evidence="1">The sequence shown here is derived from an EMBL/GenBank/DDBJ whole genome shotgun (WGS) entry which is preliminary data.</text>
</comment>
<organism evidence="1 2">
    <name type="scientific">Rotaria sordida</name>
    <dbReference type="NCBI Taxonomy" id="392033"/>
    <lineage>
        <taxon>Eukaryota</taxon>
        <taxon>Metazoa</taxon>
        <taxon>Spiralia</taxon>
        <taxon>Gnathifera</taxon>
        <taxon>Rotifera</taxon>
        <taxon>Eurotatoria</taxon>
        <taxon>Bdelloidea</taxon>
        <taxon>Philodinida</taxon>
        <taxon>Philodinidae</taxon>
        <taxon>Rotaria</taxon>
    </lineage>
</organism>
<name>A0A818X7V4_9BILA</name>
<protein>
    <submittedName>
        <fullName evidence="1">Uncharacterized protein</fullName>
    </submittedName>
</protein>
<feature type="non-terminal residue" evidence="1">
    <location>
        <position position="1"/>
    </location>
</feature>